<protein>
    <submittedName>
        <fullName evidence="1">DUF1802 family protein</fullName>
    </submittedName>
</protein>
<dbReference type="Pfam" id="PF08819">
    <property type="entry name" value="DUF1802"/>
    <property type="match status" value="1"/>
</dbReference>
<dbReference type="EMBL" id="DSOK01000408">
    <property type="protein sequence ID" value="HEN16744.1"/>
    <property type="molecule type" value="Genomic_DNA"/>
</dbReference>
<reference evidence="1" key="1">
    <citation type="journal article" date="2020" name="mSystems">
        <title>Genome- and Community-Level Interaction Insights into Carbon Utilization and Element Cycling Functions of Hydrothermarchaeota in Hydrothermal Sediment.</title>
        <authorList>
            <person name="Zhou Z."/>
            <person name="Liu Y."/>
            <person name="Xu W."/>
            <person name="Pan J."/>
            <person name="Luo Z.H."/>
            <person name="Li M."/>
        </authorList>
    </citation>
    <scope>NUCLEOTIDE SEQUENCE [LARGE SCALE GENOMIC DNA]</scope>
    <source>
        <strain evidence="1">SpSt-339</strain>
    </source>
</reference>
<accession>A0A7C2JZQ9</accession>
<proteinExistence type="predicted"/>
<comment type="caution">
    <text evidence="1">The sequence shown here is derived from an EMBL/GenBank/DDBJ whole genome shotgun (WGS) entry which is preliminary data.</text>
</comment>
<dbReference type="InterPro" id="IPR014923">
    <property type="entry name" value="DUF1802"/>
</dbReference>
<name>A0A7C2JZQ9_9PLAN</name>
<organism evidence="1">
    <name type="scientific">Schlesneria paludicola</name>
    <dbReference type="NCBI Taxonomy" id="360056"/>
    <lineage>
        <taxon>Bacteria</taxon>
        <taxon>Pseudomonadati</taxon>
        <taxon>Planctomycetota</taxon>
        <taxon>Planctomycetia</taxon>
        <taxon>Planctomycetales</taxon>
        <taxon>Planctomycetaceae</taxon>
        <taxon>Schlesneria</taxon>
    </lineage>
</organism>
<dbReference type="AlphaFoldDB" id="A0A7C2JZQ9"/>
<gene>
    <name evidence="1" type="ORF">ENQ76_14885</name>
</gene>
<sequence length="189" mass="21590">MLPANRWAFKEWAAICDALAAGRQSLILRKGGLHEGREGFRVDHPEFWLYPTNFHQRPEQLTAAEAAHWQAATCESPPAGTIALSLYAVVERVQHLTDAGQLNSLTGRHGWSEQTVDERFHYRQPGLFALVVRVYRRPEPWRLVESPRFAGCRSWVDLGRDLPTDGCRPVLSDAEHRERMTDWPQLPAK</sequence>
<evidence type="ECO:0000313" key="1">
    <source>
        <dbReference type="EMBL" id="HEN16744.1"/>
    </source>
</evidence>